<keyword evidence="2" id="KW-1185">Reference proteome</keyword>
<comment type="caution">
    <text evidence="1">The sequence shown here is derived from an EMBL/GenBank/DDBJ whole genome shotgun (WGS) entry which is preliminary data.</text>
</comment>
<evidence type="ECO:0000313" key="2">
    <source>
        <dbReference type="Proteomes" id="UP000724584"/>
    </source>
</evidence>
<reference evidence="1 2" key="1">
    <citation type="journal article" date="2021" name="Nat. Commun.">
        <title>Genetic determinants of endophytism in the Arabidopsis root mycobiome.</title>
        <authorList>
            <person name="Mesny F."/>
            <person name="Miyauchi S."/>
            <person name="Thiergart T."/>
            <person name="Pickel B."/>
            <person name="Atanasova L."/>
            <person name="Karlsson M."/>
            <person name="Huettel B."/>
            <person name="Barry K.W."/>
            <person name="Haridas S."/>
            <person name="Chen C."/>
            <person name="Bauer D."/>
            <person name="Andreopoulos W."/>
            <person name="Pangilinan J."/>
            <person name="LaButti K."/>
            <person name="Riley R."/>
            <person name="Lipzen A."/>
            <person name="Clum A."/>
            <person name="Drula E."/>
            <person name="Henrissat B."/>
            <person name="Kohler A."/>
            <person name="Grigoriev I.V."/>
            <person name="Martin F.M."/>
            <person name="Hacquard S."/>
        </authorList>
    </citation>
    <scope>NUCLEOTIDE SEQUENCE [LARGE SCALE GENOMIC DNA]</scope>
    <source>
        <strain evidence="1 2">MPI-SDFR-AT-0079</strain>
    </source>
</reference>
<gene>
    <name evidence="1" type="ORF">F5144DRAFT_594835</name>
</gene>
<sequence>MVTFSEIFTLLPTFCTAVCPEHGSVVTARSVASHVRQRIVAEALALQDAGSLAADTNNIPFPDKVVPAIDGLPVWSDGKKRKHIQKHCRLEHGWANPRGRGGKPGAHPAGGLGEAGALQRLFEVTIPANAAASGSRGEAADFQAAIRAELEAAAWAIKEEDEAAAWAIKEEDEAAAALISDQSRLSANKWLRRTGWPRHLRGFDREWLVTTTRRPAAAEKEEEVEEGNGEGDGEDEEDGEEGGDRDRDDRARSETALAIVLLAVERVIWRAQKASQVEVVGSAAVNYIERREVGGETNEKPFNAAQKGTTMAKYSESWKSLMAYIWRTWRLEPVDEGDEDQGEEGEEDDGYNGVYTAAYTITRSEEDPDTGELEGYVLDFFIALLDHDVGDNEYQNALYSGLAILGIQPE</sequence>
<name>A0ACB7P4U4_9PEZI</name>
<organism evidence="1 2">
    <name type="scientific">Chaetomium tenue</name>
    <dbReference type="NCBI Taxonomy" id="1854479"/>
    <lineage>
        <taxon>Eukaryota</taxon>
        <taxon>Fungi</taxon>
        <taxon>Dikarya</taxon>
        <taxon>Ascomycota</taxon>
        <taxon>Pezizomycotina</taxon>
        <taxon>Sordariomycetes</taxon>
        <taxon>Sordariomycetidae</taxon>
        <taxon>Sordariales</taxon>
        <taxon>Chaetomiaceae</taxon>
        <taxon>Chaetomium</taxon>
    </lineage>
</organism>
<protein>
    <submittedName>
        <fullName evidence="1">Uncharacterized protein</fullName>
    </submittedName>
</protein>
<dbReference type="EMBL" id="JAGIZQ010000005">
    <property type="protein sequence ID" value="KAH6628947.1"/>
    <property type="molecule type" value="Genomic_DNA"/>
</dbReference>
<accession>A0ACB7P4U4</accession>
<dbReference type="Proteomes" id="UP000724584">
    <property type="component" value="Unassembled WGS sequence"/>
</dbReference>
<proteinExistence type="predicted"/>
<evidence type="ECO:0000313" key="1">
    <source>
        <dbReference type="EMBL" id="KAH6628947.1"/>
    </source>
</evidence>